<comment type="caution">
    <text evidence="2">The sequence shown here is derived from an EMBL/GenBank/DDBJ whole genome shotgun (WGS) entry which is preliminary data.</text>
</comment>
<dbReference type="Proteomes" id="UP000230202">
    <property type="component" value="Unassembled WGS sequence"/>
</dbReference>
<dbReference type="InterPro" id="IPR037401">
    <property type="entry name" value="SnoaL-like"/>
</dbReference>
<gene>
    <name evidence="2" type="ORF">BHC54_04480</name>
</gene>
<keyword evidence="3" id="KW-1185">Reference proteome</keyword>
<accession>A0A2N9X7M3</accession>
<reference evidence="2" key="1">
    <citation type="journal article" date="2017" name="MBio">
        <title>Type VI secretion-mediated competition in the bee gut microbiome.</title>
        <authorList>
            <person name="Steele M.I."/>
            <person name="Kwong W.K."/>
            <person name="Powell J.E."/>
            <person name="Whiteley M."/>
            <person name="Moran N.A."/>
        </authorList>
    </citation>
    <scope>NUCLEOTIDE SEQUENCE [LARGE SCALE GENOMIC DNA]</scope>
    <source>
        <strain evidence="2">WkB273</strain>
    </source>
</reference>
<dbReference type="RefSeq" id="WP_100151935.1">
    <property type="nucleotide sequence ID" value="NZ_CP159758.2"/>
</dbReference>
<dbReference type="AlphaFoldDB" id="A0A2N9X7M3"/>
<dbReference type="Gene3D" id="3.10.450.50">
    <property type="match status" value="1"/>
</dbReference>
<sequence>MMQTNKEIVTAFHQQVFVNGDLSNINKFVKEDYIQHNPEVANGREGFVKFLHTLLQQKLQYDTKNISADGDMVYVFYKTTDEQGHQSKTCDIYRLENGQIAEHWDVIEENIEKIKSVNGNSVF</sequence>
<dbReference type="Pfam" id="PF12680">
    <property type="entry name" value="SnoaL_2"/>
    <property type="match status" value="1"/>
</dbReference>
<feature type="domain" description="SnoaL-like" evidence="1">
    <location>
        <begin position="9"/>
        <end position="103"/>
    </location>
</feature>
<dbReference type="InterPro" id="IPR032710">
    <property type="entry name" value="NTF2-like_dom_sf"/>
</dbReference>
<proteinExistence type="predicted"/>
<evidence type="ECO:0000313" key="3">
    <source>
        <dbReference type="Proteomes" id="UP000230202"/>
    </source>
</evidence>
<name>A0A2N9X7M3_9NEIS</name>
<organism evidence="2 3">
    <name type="scientific">Snodgrassella alvi</name>
    <dbReference type="NCBI Taxonomy" id="1196083"/>
    <lineage>
        <taxon>Bacteria</taxon>
        <taxon>Pseudomonadati</taxon>
        <taxon>Pseudomonadota</taxon>
        <taxon>Betaproteobacteria</taxon>
        <taxon>Neisseriales</taxon>
        <taxon>Neisseriaceae</taxon>
        <taxon>Snodgrassella</taxon>
    </lineage>
</organism>
<dbReference type="SUPFAM" id="SSF54427">
    <property type="entry name" value="NTF2-like"/>
    <property type="match status" value="1"/>
</dbReference>
<evidence type="ECO:0000313" key="2">
    <source>
        <dbReference type="EMBL" id="PIT39741.1"/>
    </source>
</evidence>
<evidence type="ECO:0000259" key="1">
    <source>
        <dbReference type="Pfam" id="PF12680"/>
    </source>
</evidence>
<dbReference type="EMBL" id="MEIL01000024">
    <property type="protein sequence ID" value="PIT39741.1"/>
    <property type="molecule type" value="Genomic_DNA"/>
</dbReference>
<protein>
    <recommendedName>
        <fullName evidence="1">SnoaL-like domain-containing protein</fullName>
    </recommendedName>
</protein>